<feature type="transmembrane region" description="Helical" evidence="8">
    <location>
        <begin position="51"/>
        <end position="79"/>
    </location>
</feature>
<evidence type="ECO:0000256" key="5">
    <source>
        <dbReference type="ARBA" id="ARBA00022989"/>
    </source>
</evidence>
<evidence type="ECO:0000256" key="1">
    <source>
        <dbReference type="ARBA" id="ARBA00004651"/>
    </source>
</evidence>
<feature type="transmembrane region" description="Helical" evidence="8">
    <location>
        <begin position="346"/>
        <end position="365"/>
    </location>
</feature>
<feature type="transmembrane region" description="Helical" evidence="8">
    <location>
        <begin position="270"/>
        <end position="295"/>
    </location>
</feature>
<dbReference type="AlphaFoldDB" id="A0A2T0R112"/>
<dbReference type="Pfam" id="PF13440">
    <property type="entry name" value="Polysacc_synt_3"/>
    <property type="match status" value="1"/>
</dbReference>
<dbReference type="EMBL" id="PVZF01000009">
    <property type="protein sequence ID" value="PRY12986.1"/>
    <property type="molecule type" value="Genomic_DNA"/>
</dbReference>
<comment type="similarity">
    <text evidence="2">Belongs to the polysaccharide synthase family.</text>
</comment>
<keyword evidence="3" id="KW-1003">Cell membrane</keyword>
<dbReference type="RefSeq" id="WP_106212912.1">
    <property type="nucleotide sequence ID" value="NZ_PVZF01000009.1"/>
</dbReference>
<evidence type="ECO:0000256" key="2">
    <source>
        <dbReference type="ARBA" id="ARBA00007430"/>
    </source>
</evidence>
<dbReference type="GO" id="GO:0005886">
    <property type="term" value="C:plasma membrane"/>
    <property type="evidence" value="ECO:0007669"/>
    <property type="project" value="UniProtKB-SubCell"/>
</dbReference>
<evidence type="ECO:0000256" key="3">
    <source>
        <dbReference type="ARBA" id="ARBA00022475"/>
    </source>
</evidence>
<feature type="region of interest" description="Disordered" evidence="7">
    <location>
        <begin position="502"/>
        <end position="523"/>
    </location>
</feature>
<feature type="transmembrane region" description="Helical" evidence="8">
    <location>
        <begin position="466"/>
        <end position="487"/>
    </location>
</feature>
<evidence type="ECO:0000256" key="6">
    <source>
        <dbReference type="ARBA" id="ARBA00023136"/>
    </source>
</evidence>
<feature type="transmembrane region" description="Helical" evidence="8">
    <location>
        <begin position="402"/>
        <end position="419"/>
    </location>
</feature>
<dbReference type="InterPro" id="IPR050833">
    <property type="entry name" value="Poly_Biosynth_Transport"/>
</dbReference>
<reference evidence="9 10" key="1">
    <citation type="submission" date="2018-03" db="EMBL/GenBank/DDBJ databases">
        <title>Genomic Encyclopedia of Archaeal and Bacterial Type Strains, Phase II (KMG-II): from individual species to whole genera.</title>
        <authorList>
            <person name="Goeker M."/>
        </authorList>
    </citation>
    <scope>NUCLEOTIDE SEQUENCE [LARGE SCALE GENOMIC DNA]</scope>
    <source>
        <strain evidence="9 10">DSM 19711</strain>
    </source>
</reference>
<feature type="compositionally biased region" description="Low complexity" evidence="7">
    <location>
        <begin position="1"/>
        <end position="21"/>
    </location>
</feature>
<dbReference type="PANTHER" id="PTHR30250:SF10">
    <property type="entry name" value="LIPOPOLYSACCHARIDE BIOSYNTHESIS PROTEIN WZXC"/>
    <property type="match status" value="1"/>
</dbReference>
<feature type="region of interest" description="Disordered" evidence="7">
    <location>
        <begin position="1"/>
        <end position="24"/>
    </location>
</feature>
<evidence type="ECO:0000313" key="9">
    <source>
        <dbReference type="EMBL" id="PRY12986.1"/>
    </source>
</evidence>
<keyword evidence="5 8" id="KW-1133">Transmembrane helix</keyword>
<keyword evidence="4 8" id="KW-0812">Transmembrane</keyword>
<feature type="transmembrane region" description="Helical" evidence="8">
    <location>
        <begin position="439"/>
        <end position="460"/>
    </location>
</feature>
<dbReference type="Proteomes" id="UP000238083">
    <property type="component" value="Unassembled WGS sequence"/>
</dbReference>
<dbReference type="PANTHER" id="PTHR30250">
    <property type="entry name" value="PST FAMILY PREDICTED COLANIC ACID TRANSPORTER"/>
    <property type="match status" value="1"/>
</dbReference>
<keyword evidence="6 8" id="KW-0472">Membrane</keyword>
<keyword evidence="10" id="KW-1185">Reference proteome</keyword>
<comment type="subcellular location">
    <subcellularLocation>
        <location evidence="1">Cell membrane</location>
        <topology evidence="1">Multi-pass membrane protein</topology>
    </subcellularLocation>
</comment>
<feature type="transmembrane region" description="Helical" evidence="8">
    <location>
        <begin position="377"/>
        <end position="396"/>
    </location>
</feature>
<name>A0A2T0R112_9ACTN</name>
<feature type="transmembrane region" description="Helical" evidence="8">
    <location>
        <begin position="100"/>
        <end position="122"/>
    </location>
</feature>
<evidence type="ECO:0000256" key="4">
    <source>
        <dbReference type="ARBA" id="ARBA00022692"/>
    </source>
</evidence>
<proteinExistence type="inferred from homology"/>
<evidence type="ECO:0000256" key="7">
    <source>
        <dbReference type="SAM" id="MobiDB-lite"/>
    </source>
</evidence>
<evidence type="ECO:0000313" key="10">
    <source>
        <dbReference type="Proteomes" id="UP000238083"/>
    </source>
</evidence>
<dbReference type="CDD" id="cd13127">
    <property type="entry name" value="MATE_tuaB_like"/>
    <property type="match status" value="1"/>
</dbReference>
<organism evidence="9 10">
    <name type="scientific">Kineococcus rhizosphaerae</name>
    <dbReference type="NCBI Taxonomy" id="559628"/>
    <lineage>
        <taxon>Bacteria</taxon>
        <taxon>Bacillati</taxon>
        <taxon>Actinomycetota</taxon>
        <taxon>Actinomycetes</taxon>
        <taxon>Kineosporiales</taxon>
        <taxon>Kineosporiaceae</taxon>
        <taxon>Kineococcus</taxon>
    </lineage>
</organism>
<evidence type="ECO:0000256" key="8">
    <source>
        <dbReference type="SAM" id="Phobius"/>
    </source>
</evidence>
<comment type="caution">
    <text evidence="9">The sequence shown here is derived from an EMBL/GenBank/DDBJ whole genome shotgun (WGS) entry which is preliminary data.</text>
</comment>
<protein>
    <submittedName>
        <fullName evidence="9">O-antigen/teichoic acid export membrane protein</fullName>
    </submittedName>
</protein>
<sequence>MTAPSDPSAPEAGPASPEAPATGRAHGVGARAMRGALWSVLEKWGSRLTQLLVFVLLGRLLDPTVFGVIALASVVLDLVRILVDQGFSQAIVVEKEPDRAFLSTAFWVGLATSAALTAAMFFTAPLVADFYDEPQLVGVLRWLSLGFVLQAASSVPTALLSREFRFRELAQRRLVSVFLGGLAGVVLAACGAGVWSLVTQTLVTTGSAVAILYAATRFRPSLTFARGHWRRLVRFSGGVLGVDLMTWLVNNVDKLIVGAVLGTKALGYYYIAWRILMLVTEVMTGVMSAVALPVFSRMSDDRELTVRALFRATKLSVSLAAPIFIAVLVLAPDLVPVVFGSQWRDAVPLTQVLSVVGLVYSVTFFDRSVLYAAGRPGLELIVSAATAAGTAAAAFVGSQWSLMLVCVLLAVRSYGLWPLRLTFLHKVTGLSVARYLLQWVRPVLATAPAAGAGLAVRALLDDTYPVLRLVLAGTAMGAVFLLALLVIDRRFVRETASMLRSAGRRRGGGGAPAPVTAPAGAEG</sequence>
<feature type="transmembrane region" description="Helical" evidence="8">
    <location>
        <begin position="315"/>
        <end position="334"/>
    </location>
</feature>
<dbReference type="OrthoDB" id="9770347at2"/>
<feature type="transmembrane region" description="Helical" evidence="8">
    <location>
        <begin position="142"/>
        <end position="162"/>
    </location>
</feature>
<gene>
    <name evidence="9" type="ORF">CLV37_109174</name>
</gene>
<accession>A0A2T0R112</accession>
<feature type="transmembrane region" description="Helical" evidence="8">
    <location>
        <begin position="174"/>
        <end position="195"/>
    </location>
</feature>
<feature type="compositionally biased region" description="Low complexity" evidence="7">
    <location>
        <begin position="512"/>
        <end position="523"/>
    </location>
</feature>